<dbReference type="EMBL" id="VRTY01000132">
    <property type="protein sequence ID" value="TXK26210.1"/>
    <property type="molecule type" value="Genomic_DNA"/>
</dbReference>
<protein>
    <recommendedName>
        <fullName evidence="4">DNA binding HTH domain-containing protein</fullName>
    </recommendedName>
</protein>
<organism evidence="2 3">
    <name type="scientific">Pontibacter qinzhouensis</name>
    <dbReference type="NCBI Taxonomy" id="2603253"/>
    <lineage>
        <taxon>Bacteria</taxon>
        <taxon>Pseudomonadati</taxon>
        <taxon>Bacteroidota</taxon>
        <taxon>Cytophagia</taxon>
        <taxon>Cytophagales</taxon>
        <taxon>Hymenobacteraceae</taxon>
        <taxon>Pontibacter</taxon>
    </lineage>
</organism>
<evidence type="ECO:0000256" key="1">
    <source>
        <dbReference type="SAM" id="MobiDB-lite"/>
    </source>
</evidence>
<dbReference type="CDD" id="cd00093">
    <property type="entry name" value="HTH_XRE"/>
    <property type="match status" value="1"/>
</dbReference>
<evidence type="ECO:0000313" key="3">
    <source>
        <dbReference type="Proteomes" id="UP000321926"/>
    </source>
</evidence>
<comment type="caution">
    <text evidence="2">The sequence shown here is derived from an EMBL/GenBank/DDBJ whole genome shotgun (WGS) entry which is preliminary data.</text>
</comment>
<dbReference type="RefSeq" id="WP_147923936.1">
    <property type="nucleotide sequence ID" value="NZ_VRTY01000132.1"/>
</dbReference>
<evidence type="ECO:0008006" key="4">
    <source>
        <dbReference type="Google" id="ProtNLM"/>
    </source>
</evidence>
<feature type="region of interest" description="Disordered" evidence="1">
    <location>
        <begin position="85"/>
        <end position="112"/>
    </location>
</feature>
<gene>
    <name evidence="2" type="ORF">FVR03_22020</name>
</gene>
<evidence type="ECO:0000313" key="2">
    <source>
        <dbReference type="EMBL" id="TXK26210.1"/>
    </source>
</evidence>
<sequence>MHRGEIVKEAIKKSGIAVGVVADRIGLSRRTLYNKFKETSIPYSLILKIGEVIHYDFSEDFPHLSRKLKKENAENLPLTAPINLELSFDGSPAPAQPETETPPPPREVAPTRSVQECEAELIVLQRKYIALLEKFNELLLKTS</sequence>
<name>A0A5C8IY44_9BACT</name>
<dbReference type="InterPro" id="IPR001387">
    <property type="entry name" value="Cro/C1-type_HTH"/>
</dbReference>
<dbReference type="OrthoDB" id="981159at2"/>
<accession>A0A5C8IY44</accession>
<dbReference type="Proteomes" id="UP000321926">
    <property type="component" value="Unassembled WGS sequence"/>
</dbReference>
<reference evidence="2 3" key="1">
    <citation type="submission" date="2019-08" db="EMBL/GenBank/DDBJ databases">
        <authorList>
            <person name="Shi S."/>
        </authorList>
    </citation>
    <scope>NUCLEOTIDE SEQUENCE [LARGE SCALE GENOMIC DNA]</scope>
    <source>
        <strain evidence="2 3">GY10130</strain>
    </source>
</reference>
<keyword evidence="3" id="KW-1185">Reference proteome</keyword>
<proteinExistence type="predicted"/>
<dbReference type="AlphaFoldDB" id="A0A5C8IY44"/>